<evidence type="ECO:0000313" key="7">
    <source>
        <dbReference type="EMBL" id="AES87691.2"/>
    </source>
</evidence>
<comment type="subcellular location">
    <subcellularLocation>
        <location evidence="1">Nucleus</location>
    </subcellularLocation>
</comment>
<evidence type="ECO:0000313" key="8">
    <source>
        <dbReference type="EMBL" id="RHN59514.1"/>
    </source>
</evidence>
<dbReference type="InterPro" id="IPR002100">
    <property type="entry name" value="TF_MADSbox"/>
</dbReference>
<dbReference type="Proteomes" id="UP000265566">
    <property type="component" value="Chromosome 4"/>
</dbReference>
<sequence length="231" mass="26191">MVRGKVKLAFIVNDAARKAAYKKRKKSLFKKVVELSTLCGIEACAILYGPYEPHPEIWPSPEGVQSVLSKFMELHEFQKCKKMMNQETFLAQRVLKAEEKLMKQRKDNREQEMTLLMTQCLSEGRVVQDNMSTMDMSYLAWLIDHNLKDVARRLEACDINDQNQIMAIQNQVQLEMAATVPPPPLAPSRSEEMAIMGHGHVMMMDSMVAGNLQGTVPFGEVNSGVWPHLLP</sequence>
<dbReference type="GO" id="GO:0005634">
    <property type="term" value="C:nucleus"/>
    <property type="evidence" value="ECO:0007669"/>
    <property type="project" value="UniProtKB-SubCell"/>
</dbReference>
<dbReference type="STRING" id="3880.G7JN54"/>
<reference evidence="7 10" key="1">
    <citation type="journal article" date="2011" name="Nature">
        <title>The Medicago genome provides insight into the evolution of rhizobial symbioses.</title>
        <authorList>
            <person name="Young N.D."/>
            <person name="Debelle F."/>
            <person name="Oldroyd G.E."/>
            <person name="Geurts R."/>
            <person name="Cannon S.B."/>
            <person name="Udvardi M.K."/>
            <person name="Benedito V.A."/>
            <person name="Mayer K.F."/>
            <person name="Gouzy J."/>
            <person name="Schoof H."/>
            <person name="Van de Peer Y."/>
            <person name="Proost S."/>
            <person name="Cook D.R."/>
            <person name="Meyers B.C."/>
            <person name="Spannagl M."/>
            <person name="Cheung F."/>
            <person name="De Mita S."/>
            <person name="Krishnakumar V."/>
            <person name="Gundlach H."/>
            <person name="Zhou S."/>
            <person name="Mudge J."/>
            <person name="Bharti A.K."/>
            <person name="Murray J.D."/>
            <person name="Naoumkina M.A."/>
            <person name="Rosen B."/>
            <person name="Silverstein K.A."/>
            <person name="Tang H."/>
            <person name="Rombauts S."/>
            <person name="Zhao P.X."/>
            <person name="Zhou P."/>
            <person name="Barbe V."/>
            <person name="Bardou P."/>
            <person name="Bechner M."/>
            <person name="Bellec A."/>
            <person name="Berger A."/>
            <person name="Berges H."/>
            <person name="Bidwell S."/>
            <person name="Bisseling T."/>
            <person name="Choisne N."/>
            <person name="Couloux A."/>
            <person name="Denny R."/>
            <person name="Deshpande S."/>
            <person name="Dai X."/>
            <person name="Doyle J.J."/>
            <person name="Dudez A.M."/>
            <person name="Farmer A.D."/>
            <person name="Fouteau S."/>
            <person name="Franken C."/>
            <person name="Gibelin C."/>
            <person name="Gish J."/>
            <person name="Goldstein S."/>
            <person name="Gonzalez A.J."/>
            <person name="Green P.J."/>
            <person name="Hallab A."/>
            <person name="Hartog M."/>
            <person name="Hua A."/>
            <person name="Humphray S.J."/>
            <person name="Jeong D.H."/>
            <person name="Jing Y."/>
            <person name="Jocker A."/>
            <person name="Kenton S.M."/>
            <person name="Kim D.J."/>
            <person name="Klee K."/>
            <person name="Lai H."/>
            <person name="Lang C."/>
            <person name="Lin S."/>
            <person name="Macmil S.L."/>
            <person name="Magdelenat G."/>
            <person name="Matthews L."/>
            <person name="McCorrison J."/>
            <person name="Monaghan E.L."/>
            <person name="Mun J.H."/>
            <person name="Najar F.Z."/>
            <person name="Nicholson C."/>
            <person name="Noirot C."/>
            <person name="O'Bleness M."/>
            <person name="Paule C.R."/>
            <person name="Poulain J."/>
            <person name="Prion F."/>
            <person name="Qin B."/>
            <person name="Qu C."/>
            <person name="Retzel E.F."/>
            <person name="Riddle C."/>
            <person name="Sallet E."/>
            <person name="Samain S."/>
            <person name="Samson N."/>
            <person name="Sanders I."/>
            <person name="Saurat O."/>
            <person name="Scarpelli C."/>
            <person name="Schiex T."/>
            <person name="Segurens B."/>
            <person name="Severin A.J."/>
            <person name="Sherrier D.J."/>
            <person name="Shi R."/>
            <person name="Sims S."/>
            <person name="Singer S.R."/>
            <person name="Sinharoy S."/>
            <person name="Sterck L."/>
            <person name="Viollet A."/>
            <person name="Wang B.B."/>
            <person name="Wang K."/>
            <person name="Wang M."/>
            <person name="Wang X."/>
            <person name="Warfsmann J."/>
            <person name="Weissenbach J."/>
            <person name="White D.D."/>
            <person name="White J.D."/>
            <person name="Wiley G.B."/>
            <person name="Wincker P."/>
            <person name="Xing Y."/>
            <person name="Yang L."/>
            <person name="Yao Z."/>
            <person name="Ying F."/>
            <person name="Zhai J."/>
            <person name="Zhou L."/>
            <person name="Zuber A."/>
            <person name="Denarie J."/>
            <person name="Dixon R.A."/>
            <person name="May G.D."/>
            <person name="Schwartz D.C."/>
            <person name="Rogers J."/>
            <person name="Quetier F."/>
            <person name="Town C.D."/>
            <person name="Roe B.A."/>
        </authorList>
    </citation>
    <scope>NUCLEOTIDE SEQUENCE [LARGE SCALE GENOMIC DNA]</scope>
    <source>
        <strain evidence="7">A17</strain>
        <strain evidence="9 10">cv. Jemalong A17</strain>
    </source>
</reference>
<keyword evidence="2" id="KW-0805">Transcription regulation</keyword>
<evidence type="ECO:0000259" key="6">
    <source>
        <dbReference type="PROSITE" id="PS50066"/>
    </source>
</evidence>
<reference evidence="8" key="4">
    <citation type="journal article" date="2018" name="Nat. Plants">
        <title>Whole-genome landscape of Medicago truncatula symbiotic genes.</title>
        <authorList>
            <person name="Pecrix Y."/>
            <person name="Gamas P."/>
            <person name="Carrere S."/>
        </authorList>
    </citation>
    <scope>NUCLEOTIDE SEQUENCE</scope>
    <source>
        <tissue evidence="8">Leaves</tissue>
    </source>
</reference>
<dbReference type="GO" id="GO:0000981">
    <property type="term" value="F:DNA-binding transcription factor activity, RNA polymerase II-specific"/>
    <property type="evidence" value="ECO:0000318"/>
    <property type="project" value="GO_Central"/>
</dbReference>
<dbReference type="PROSITE" id="PS50066">
    <property type="entry name" value="MADS_BOX_2"/>
    <property type="match status" value="1"/>
</dbReference>
<dbReference type="OrthoDB" id="1692623at2759"/>
<evidence type="ECO:0000256" key="2">
    <source>
        <dbReference type="ARBA" id="ARBA00023015"/>
    </source>
</evidence>
<accession>G7JN54</accession>
<dbReference type="GO" id="GO:0046983">
    <property type="term" value="F:protein dimerization activity"/>
    <property type="evidence" value="ECO:0007669"/>
    <property type="project" value="InterPro"/>
</dbReference>
<evidence type="ECO:0000313" key="10">
    <source>
        <dbReference type="Proteomes" id="UP000002051"/>
    </source>
</evidence>
<keyword evidence="5" id="KW-0539">Nucleus</keyword>
<dbReference type="Pfam" id="PF00319">
    <property type="entry name" value="SRF-TF"/>
    <property type="match status" value="1"/>
</dbReference>
<keyword evidence="10" id="KW-1185">Reference proteome</keyword>
<protein>
    <submittedName>
        <fullName evidence="7">MADS-box transcription factor family protein</fullName>
    </submittedName>
    <submittedName>
        <fullName evidence="8">Putative transcription factor MADS-type1 family</fullName>
    </submittedName>
</protein>
<dbReference type="GO" id="GO:0045944">
    <property type="term" value="P:positive regulation of transcription by RNA polymerase II"/>
    <property type="evidence" value="ECO:0007669"/>
    <property type="project" value="InterPro"/>
</dbReference>
<dbReference type="InterPro" id="IPR033897">
    <property type="entry name" value="SRF-like_MADS-box"/>
</dbReference>
<evidence type="ECO:0000256" key="1">
    <source>
        <dbReference type="ARBA" id="ARBA00004123"/>
    </source>
</evidence>
<dbReference type="AlphaFoldDB" id="G7JN54"/>
<dbReference type="PANTHER" id="PTHR11945:SF780">
    <property type="entry name" value="MADS-BOX TRANSCRIPTION FACTOR FAMILY PROTEIN"/>
    <property type="match status" value="1"/>
</dbReference>
<dbReference type="PANTHER" id="PTHR11945">
    <property type="entry name" value="MADS BOX PROTEIN"/>
    <property type="match status" value="1"/>
</dbReference>
<evidence type="ECO:0000256" key="5">
    <source>
        <dbReference type="ARBA" id="ARBA00023242"/>
    </source>
</evidence>
<dbReference type="PRINTS" id="PR00404">
    <property type="entry name" value="MADSDOMAIN"/>
</dbReference>
<dbReference type="Gene3D" id="3.40.1810.10">
    <property type="entry name" value="Transcription factor, MADS-box"/>
    <property type="match status" value="1"/>
</dbReference>
<dbReference type="InterPro" id="IPR036879">
    <property type="entry name" value="TF_MADSbox_sf"/>
</dbReference>
<reference evidence="7 10" key="2">
    <citation type="journal article" date="2014" name="BMC Genomics">
        <title>An improved genome release (version Mt4.0) for the model legume Medicago truncatula.</title>
        <authorList>
            <person name="Tang H."/>
            <person name="Krishnakumar V."/>
            <person name="Bidwell S."/>
            <person name="Rosen B."/>
            <person name="Chan A."/>
            <person name="Zhou S."/>
            <person name="Gentzbittel L."/>
            <person name="Childs K.L."/>
            <person name="Yandell M."/>
            <person name="Gundlach H."/>
            <person name="Mayer K.F."/>
            <person name="Schwartz D.C."/>
            <person name="Town C.D."/>
        </authorList>
    </citation>
    <scope>GENOME REANNOTATION</scope>
    <source>
        <strain evidence="9 10">cv. Jemalong A17</strain>
    </source>
</reference>
<evidence type="ECO:0000313" key="9">
    <source>
        <dbReference type="EnsemblPlants" id="AES87691"/>
    </source>
</evidence>
<evidence type="ECO:0000256" key="3">
    <source>
        <dbReference type="ARBA" id="ARBA00023125"/>
    </source>
</evidence>
<keyword evidence="4" id="KW-0804">Transcription</keyword>
<gene>
    <name evidence="9" type="primary">11429846</name>
    <name evidence="7" type="ordered locus">MTR_4g032290</name>
    <name evidence="8" type="ORF">MtrunA17_Chr4g0014131</name>
</gene>
<dbReference type="EMBL" id="PSQE01000004">
    <property type="protein sequence ID" value="RHN59514.1"/>
    <property type="molecule type" value="Genomic_DNA"/>
</dbReference>
<dbReference type="Proteomes" id="UP000002051">
    <property type="component" value="Chromosome 4"/>
</dbReference>
<dbReference type="GO" id="GO:0006357">
    <property type="term" value="P:regulation of transcription by RNA polymerase II"/>
    <property type="evidence" value="ECO:0000318"/>
    <property type="project" value="GO_Central"/>
</dbReference>
<dbReference type="PaxDb" id="3880-AES87691"/>
<feature type="domain" description="MADS-box" evidence="6">
    <location>
        <begin position="1"/>
        <end position="49"/>
    </location>
</feature>
<keyword evidence="3" id="KW-0238">DNA-binding</keyword>
<dbReference type="Gramene" id="rna21555">
    <property type="protein sequence ID" value="RHN59514.1"/>
    <property type="gene ID" value="gene21555"/>
</dbReference>
<name>G7JN54_MEDTR</name>
<organism evidence="7 10">
    <name type="scientific">Medicago truncatula</name>
    <name type="common">Barrel medic</name>
    <name type="synonym">Medicago tribuloides</name>
    <dbReference type="NCBI Taxonomy" id="3880"/>
    <lineage>
        <taxon>Eukaryota</taxon>
        <taxon>Viridiplantae</taxon>
        <taxon>Streptophyta</taxon>
        <taxon>Embryophyta</taxon>
        <taxon>Tracheophyta</taxon>
        <taxon>Spermatophyta</taxon>
        <taxon>Magnoliopsida</taxon>
        <taxon>eudicotyledons</taxon>
        <taxon>Gunneridae</taxon>
        <taxon>Pentapetalae</taxon>
        <taxon>rosids</taxon>
        <taxon>fabids</taxon>
        <taxon>Fabales</taxon>
        <taxon>Fabaceae</taxon>
        <taxon>Papilionoideae</taxon>
        <taxon>50 kb inversion clade</taxon>
        <taxon>NPAAA clade</taxon>
        <taxon>Hologalegina</taxon>
        <taxon>IRL clade</taxon>
        <taxon>Trifolieae</taxon>
        <taxon>Medicago</taxon>
    </lineage>
</organism>
<dbReference type="SUPFAM" id="SSF55455">
    <property type="entry name" value="SRF-like"/>
    <property type="match status" value="1"/>
</dbReference>
<dbReference type="eggNOG" id="KOG0014">
    <property type="taxonomic scope" value="Eukaryota"/>
</dbReference>
<dbReference type="HOGENOM" id="CLU_053053_7_1_1"/>
<dbReference type="SMART" id="SM00432">
    <property type="entry name" value="MADS"/>
    <property type="match status" value="1"/>
</dbReference>
<accession>A0A0C3WUM3</accession>
<dbReference type="FunFam" id="3.40.1810.10:FF:000018">
    <property type="entry name" value="agamous-like MADS-box protein AGL80"/>
    <property type="match status" value="1"/>
</dbReference>
<dbReference type="CDD" id="cd00266">
    <property type="entry name" value="MADS_SRF_like"/>
    <property type="match status" value="1"/>
</dbReference>
<reference evidence="9" key="3">
    <citation type="submission" date="2015-04" db="UniProtKB">
        <authorList>
            <consortium name="EnsemblPlants"/>
        </authorList>
    </citation>
    <scope>IDENTIFICATION</scope>
    <source>
        <strain evidence="9">cv. Jemalong A17</strain>
    </source>
</reference>
<dbReference type="KEGG" id="mtr:11429846"/>
<dbReference type="EnsemblPlants" id="AES87691">
    <property type="protein sequence ID" value="AES87691"/>
    <property type="gene ID" value="MTR_4g032290"/>
</dbReference>
<proteinExistence type="predicted"/>
<dbReference type="GO" id="GO:0000978">
    <property type="term" value="F:RNA polymerase II cis-regulatory region sequence-specific DNA binding"/>
    <property type="evidence" value="ECO:0000318"/>
    <property type="project" value="GO_Central"/>
</dbReference>
<dbReference type="EMBL" id="CM001220">
    <property type="protein sequence ID" value="AES87691.2"/>
    <property type="molecule type" value="Genomic_DNA"/>
</dbReference>
<evidence type="ECO:0000256" key="4">
    <source>
        <dbReference type="ARBA" id="ARBA00023163"/>
    </source>
</evidence>